<proteinExistence type="predicted"/>
<evidence type="ECO:0008006" key="4">
    <source>
        <dbReference type="Google" id="ProtNLM"/>
    </source>
</evidence>
<organism evidence="2 3">
    <name type="scientific">Actinomadura alba</name>
    <dbReference type="NCBI Taxonomy" id="406431"/>
    <lineage>
        <taxon>Bacteria</taxon>
        <taxon>Bacillati</taxon>
        <taxon>Actinomycetota</taxon>
        <taxon>Actinomycetes</taxon>
        <taxon>Streptosporangiales</taxon>
        <taxon>Thermomonosporaceae</taxon>
        <taxon>Actinomadura</taxon>
    </lineage>
</organism>
<sequence>MNTSPSPLPARSGLAVSLVMARAQLAVAVSGLACAIAHAIRVQVSDSIEHWDRVPAPLVITGSAIAVVVLIRRSRLGGAMTAALLPAAAHVVAMFERLPVYEGFAFGSWVRQALTSPFGQLSMQPNPVLARISDWACMAAVVIGVAMAVVLARAARRKEPRSPAPPGSAEGVVMVMSVLAIVAYWAGDHLSQLPVEPSVRLPVIALAAAAVAALIEVHTRWAAGQGLTAVAAISAGVSGMVLIVPLGRLLWPLFQRWPWPPQGQRGVGLGFLGSPARWEGLAEALTSLGALLVPAAVAVAALTAAHRAAAIARRTNNRTQD</sequence>
<accession>A0ABR7LT06</accession>
<dbReference type="RefSeq" id="WP_187244929.1">
    <property type="nucleotide sequence ID" value="NZ_BAAAOK010000001.1"/>
</dbReference>
<evidence type="ECO:0000313" key="3">
    <source>
        <dbReference type="Proteomes" id="UP000805614"/>
    </source>
</evidence>
<feature type="transmembrane region" description="Helical" evidence="1">
    <location>
        <begin position="229"/>
        <end position="251"/>
    </location>
</feature>
<reference evidence="2 3" key="1">
    <citation type="submission" date="2020-06" db="EMBL/GenBank/DDBJ databases">
        <title>Actinomadura xiongansis sp. nov., isolated from soil of Baiyangdian.</title>
        <authorList>
            <person name="Zhang X."/>
        </authorList>
    </citation>
    <scope>NUCLEOTIDE SEQUENCE [LARGE SCALE GENOMIC DNA]</scope>
    <source>
        <strain evidence="2 3">HBUM206468</strain>
    </source>
</reference>
<feature type="transmembrane region" description="Helical" evidence="1">
    <location>
        <begin position="55"/>
        <end position="71"/>
    </location>
</feature>
<keyword evidence="1" id="KW-1133">Transmembrane helix</keyword>
<evidence type="ECO:0000313" key="2">
    <source>
        <dbReference type="EMBL" id="MBC6467931.1"/>
    </source>
</evidence>
<feature type="transmembrane region" description="Helical" evidence="1">
    <location>
        <begin position="132"/>
        <end position="155"/>
    </location>
</feature>
<dbReference type="EMBL" id="JABVEC010000015">
    <property type="protein sequence ID" value="MBC6467931.1"/>
    <property type="molecule type" value="Genomic_DNA"/>
</dbReference>
<comment type="caution">
    <text evidence="2">The sequence shown here is derived from an EMBL/GenBank/DDBJ whole genome shotgun (WGS) entry which is preliminary data.</text>
</comment>
<keyword evidence="1" id="KW-0472">Membrane</keyword>
<evidence type="ECO:0000256" key="1">
    <source>
        <dbReference type="SAM" id="Phobius"/>
    </source>
</evidence>
<feature type="transmembrane region" description="Helical" evidence="1">
    <location>
        <begin position="199"/>
        <end position="217"/>
    </location>
</feature>
<feature type="transmembrane region" description="Helical" evidence="1">
    <location>
        <begin position="284"/>
        <end position="305"/>
    </location>
</feature>
<dbReference type="Proteomes" id="UP000805614">
    <property type="component" value="Unassembled WGS sequence"/>
</dbReference>
<keyword evidence="1" id="KW-0812">Transmembrane</keyword>
<keyword evidence="3" id="KW-1185">Reference proteome</keyword>
<feature type="transmembrane region" description="Helical" evidence="1">
    <location>
        <begin position="167"/>
        <end position="187"/>
    </location>
</feature>
<name>A0ABR7LT06_9ACTN</name>
<protein>
    <recommendedName>
        <fullName evidence="4">Integral membrane protein</fullName>
    </recommendedName>
</protein>
<gene>
    <name evidence="2" type="ORF">HKK74_20885</name>
</gene>